<keyword evidence="3" id="KW-1185">Reference proteome</keyword>
<feature type="compositionally biased region" description="Acidic residues" evidence="1">
    <location>
        <begin position="1"/>
        <end position="13"/>
    </location>
</feature>
<proteinExistence type="predicted"/>
<reference evidence="3" key="1">
    <citation type="submission" date="2016-10" db="EMBL/GenBank/DDBJ databases">
        <authorList>
            <person name="Varghese N."/>
            <person name="Submissions S."/>
        </authorList>
    </citation>
    <scope>NUCLEOTIDE SEQUENCE [LARGE SCALE GENOMIC DNA]</scope>
    <source>
        <strain evidence="3">NRRL B-59562</strain>
    </source>
</reference>
<organism evidence="2 3">
    <name type="scientific">Pseudomonas kuykendallii</name>
    <dbReference type="NCBI Taxonomy" id="1007099"/>
    <lineage>
        <taxon>Bacteria</taxon>
        <taxon>Pseudomonadati</taxon>
        <taxon>Pseudomonadota</taxon>
        <taxon>Gammaproteobacteria</taxon>
        <taxon>Pseudomonadales</taxon>
        <taxon>Pseudomonadaceae</taxon>
        <taxon>Pseudomonas</taxon>
    </lineage>
</organism>
<sequence length="40" mass="4438">MDIDDAPEPDPDVQDPSIPKAPPRKEPEKPEPMEVDEPGE</sequence>
<evidence type="ECO:0000256" key="1">
    <source>
        <dbReference type="SAM" id="MobiDB-lite"/>
    </source>
</evidence>
<feature type="region of interest" description="Disordered" evidence="1">
    <location>
        <begin position="1"/>
        <end position="40"/>
    </location>
</feature>
<evidence type="ECO:0000313" key="2">
    <source>
        <dbReference type="EMBL" id="SDX49566.1"/>
    </source>
</evidence>
<protein>
    <submittedName>
        <fullName evidence="2">Uncharacterized protein</fullName>
    </submittedName>
</protein>
<gene>
    <name evidence="2" type="ORF">SAMN05216287_3119</name>
</gene>
<dbReference type="EMBL" id="FNNU01000004">
    <property type="protein sequence ID" value="SDX49566.1"/>
    <property type="molecule type" value="Genomic_DNA"/>
</dbReference>
<accession>A0A1H3C636</accession>
<feature type="compositionally biased region" description="Basic and acidic residues" evidence="1">
    <location>
        <begin position="23"/>
        <end position="32"/>
    </location>
</feature>
<name>A0A1H3C636_9PSED</name>
<dbReference type="AlphaFoldDB" id="A0A1H3C636"/>
<evidence type="ECO:0000313" key="3">
    <source>
        <dbReference type="Proteomes" id="UP000243778"/>
    </source>
</evidence>
<dbReference type="RefSeq" id="WP_255964468.1">
    <property type="nucleotide sequence ID" value="NZ_CAURGU010000007.1"/>
</dbReference>
<dbReference type="Proteomes" id="UP000243778">
    <property type="component" value="Unassembled WGS sequence"/>
</dbReference>